<dbReference type="OrthoDB" id="354at2759"/>
<feature type="compositionally biased region" description="Low complexity" evidence="8">
    <location>
        <begin position="853"/>
        <end position="866"/>
    </location>
</feature>
<dbReference type="SUPFAM" id="SSF56645">
    <property type="entry name" value="Acyl-CoA dehydrogenase NM domain-like"/>
    <property type="match status" value="1"/>
</dbReference>
<dbReference type="PANTHER" id="PTHR43884">
    <property type="entry name" value="ACYL-COA DEHYDROGENASE"/>
    <property type="match status" value="1"/>
</dbReference>
<evidence type="ECO:0000259" key="9">
    <source>
        <dbReference type="Pfam" id="PF02771"/>
    </source>
</evidence>
<dbReference type="GO" id="GO:0005739">
    <property type="term" value="C:mitochondrion"/>
    <property type="evidence" value="ECO:0007669"/>
    <property type="project" value="UniProtKB-SubCell"/>
</dbReference>
<evidence type="ECO:0000313" key="11">
    <source>
        <dbReference type="EMBL" id="VDK86804.1"/>
    </source>
</evidence>
<evidence type="ECO:0000256" key="5">
    <source>
        <dbReference type="ARBA" id="ARBA00022946"/>
    </source>
</evidence>
<dbReference type="Proteomes" id="UP000277928">
    <property type="component" value="Unassembled WGS sequence"/>
</dbReference>
<dbReference type="Pfam" id="PF02771">
    <property type="entry name" value="Acyl-CoA_dh_N"/>
    <property type="match status" value="1"/>
</dbReference>
<feature type="compositionally biased region" description="Basic and acidic residues" evidence="8">
    <location>
        <begin position="1002"/>
        <end position="1017"/>
    </location>
</feature>
<dbReference type="Pfam" id="PF21343">
    <property type="entry name" value="ACAD9-ACADV_C"/>
    <property type="match status" value="1"/>
</dbReference>
<feature type="compositionally biased region" description="Basic and acidic residues" evidence="8">
    <location>
        <begin position="755"/>
        <end position="767"/>
    </location>
</feature>
<evidence type="ECO:0000256" key="3">
    <source>
        <dbReference type="ARBA" id="ARBA00022630"/>
    </source>
</evidence>
<proteinExistence type="predicted"/>
<organism evidence="11 12">
    <name type="scientific">Litomosoides sigmodontis</name>
    <name type="common">Filarial nematode worm</name>
    <dbReference type="NCBI Taxonomy" id="42156"/>
    <lineage>
        <taxon>Eukaryota</taxon>
        <taxon>Metazoa</taxon>
        <taxon>Ecdysozoa</taxon>
        <taxon>Nematoda</taxon>
        <taxon>Chromadorea</taxon>
        <taxon>Rhabditida</taxon>
        <taxon>Spirurina</taxon>
        <taxon>Spiruromorpha</taxon>
        <taxon>Filarioidea</taxon>
        <taxon>Onchocercidae</taxon>
        <taxon>Litomosoides</taxon>
    </lineage>
</organism>
<evidence type="ECO:0000256" key="6">
    <source>
        <dbReference type="ARBA" id="ARBA00023002"/>
    </source>
</evidence>
<evidence type="ECO:0000256" key="8">
    <source>
        <dbReference type="SAM" id="MobiDB-lite"/>
    </source>
</evidence>
<reference evidence="11 12" key="1">
    <citation type="submission" date="2018-08" db="EMBL/GenBank/DDBJ databases">
        <authorList>
            <person name="Laetsch R D."/>
            <person name="Stevens L."/>
            <person name="Kumar S."/>
            <person name="Blaxter L. M."/>
        </authorList>
    </citation>
    <scope>NUCLEOTIDE SEQUENCE [LARGE SCALE GENOMIC DNA]</scope>
</reference>
<evidence type="ECO:0000256" key="2">
    <source>
        <dbReference type="ARBA" id="ARBA00004173"/>
    </source>
</evidence>
<feature type="compositionally biased region" description="Acidic residues" evidence="8">
    <location>
        <begin position="1018"/>
        <end position="1121"/>
    </location>
</feature>
<protein>
    <submittedName>
        <fullName evidence="11">Uncharacterized protein</fullName>
    </submittedName>
</protein>
<feature type="domain" description="Acyl-CoA dehydrogenase/oxidase N-terminal" evidence="9">
    <location>
        <begin position="129"/>
        <end position="202"/>
    </location>
</feature>
<dbReference type="STRING" id="42156.A0A3P6VAG0"/>
<feature type="compositionally biased region" description="Basic and acidic residues" evidence="8">
    <location>
        <begin position="839"/>
        <end position="852"/>
    </location>
</feature>
<keyword evidence="7" id="KW-0496">Mitochondrion</keyword>
<feature type="region of interest" description="Disordered" evidence="8">
    <location>
        <begin position="679"/>
        <end position="707"/>
    </location>
</feature>
<keyword evidence="6" id="KW-0560">Oxidoreductase</keyword>
<accession>A0A3P6VAG0</accession>
<keyword evidence="5" id="KW-0809">Transit peptide</keyword>
<keyword evidence="4" id="KW-0274">FAD</keyword>
<feature type="domain" description="ACAD9/ACADV-like C-terminal" evidence="10">
    <location>
        <begin position="511"/>
        <end position="628"/>
    </location>
</feature>
<gene>
    <name evidence="11" type="ORF">NLS_LOCUS7816</name>
</gene>
<evidence type="ECO:0000256" key="7">
    <source>
        <dbReference type="ARBA" id="ARBA00023128"/>
    </source>
</evidence>
<dbReference type="InterPro" id="IPR037069">
    <property type="entry name" value="AcylCoA_DH/ox_N_sf"/>
</dbReference>
<comment type="subcellular location">
    <subcellularLocation>
        <location evidence="2">Mitochondrion</location>
    </subcellularLocation>
</comment>
<dbReference type="Pfam" id="PF05032">
    <property type="entry name" value="Spo12"/>
    <property type="match status" value="1"/>
</dbReference>
<name>A0A3P6VAG0_LITSI</name>
<dbReference type="Gene3D" id="1.20.140.10">
    <property type="entry name" value="Butyryl-CoA Dehydrogenase, subunit A, domain 3"/>
    <property type="match status" value="2"/>
</dbReference>
<evidence type="ECO:0000256" key="4">
    <source>
        <dbReference type="ARBA" id="ARBA00022827"/>
    </source>
</evidence>
<dbReference type="InterPro" id="IPR049448">
    <property type="entry name" value="ACAD9/ACADV-like_C"/>
</dbReference>
<dbReference type="EMBL" id="UYRX01000870">
    <property type="protein sequence ID" value="VDK86804.1"/>
    <property type="molecule type" value="Genomic_DNA"/>
</dbReference>
<dbReference type="GO" id="GO:0050660">
    <property type="term" value="F:flavin adenine dinucleotide binding"/>
    <property type="evidence" value="ECO:0007669"/>
    <property type="project" value="InterPro"/>
</dbReference>
<feature type="compositionally biased region" description="Basic and acidic residues" evidence="8">
    <location>
        <begin position="730"/>
        <end position="740"/>
    </location>
</feature>
<dbReference type="PANTHER" id="PTHR43884:SF9">
    <property type="entry name" value="COMPLEX I ASSEMBLY FACTOR ACAD9, MITOCHONDRIAL"/>
    <property type="match status" value="1"/>
</dbReference>
<comment type="cofactor">
    <cofactor evidence="1">
        <name>FAD</name>
        <dbReference type="ChEBI" id="CHEBI:57692"/>
    </cofactor>
</comment>
<evidence type="ECO:0000259" key="10">
    <source>
        <dbReference type="Pfam" id="PF21343"/>
    </source>
</evidence>
<keyword evidence="3" id="KW-0285">Flavoprotein</keyword>
<dbReference type="InterPro" id="IPR007727">
    <property type="entry name" value="Spo12"/>
</dbReference>
<sequence length="1121" mass="125467">MKHSVPRFVLRFGISRQMRSYALKTFLRQSCSIGTKGVLPMRSCHSVGAQNIKVLKGTDGLSALDIVKEYGIPIQRVSLSRGLALNRFEKDFFIYPEYSDTDAAERMLRLVSALKDDIKIIDHQEDSLMALWEKYKLFSYAVPKKYGGVDMCYKDLLTICEGLGSCWNLYFRFEQTHLAASLILLYGNDLQKSRYLPQIASGVIRPVIGFSRSEMDSNLGSLTSSCELNDDKQKLIASNHFINASDANLLLVFAKQDRNNVACYLIEKKKGDSDIFEMGAKTVFGRNGLNVNWWDFKQMAVEPSLMLGKLEDGKRILQETLVKRITFGAAVTGFMKTLINSLSEYCNGTLQQNVPLSERNSAKLLVTKLALNTYVLESMCYYVGGLHDEELILSLDIEEAVIYKYARHLLSEVVSSTINVTGMDTVLSGMNFDGLLNETMAALLLSSTELDFNNFVASQIIISYANVNANIIKQWRSFDKRFYERIFGHVEKAISFYDPKLQHFIGEHAHPSLKEACTNLEHTMWRLESLLNLLLSHHGKSVISDYSVLGAISKVIEYSFGMVATISRSSRSYSIGLRNGDLEVSWTQLYCSEAANMSMAELRKLYDYFRFERMNSLYSKIGESVLISNGYCIESPITRNCYNSRLPFEFESLLKLSLRRVVGSVDVVCKLTMSKPARDRSAERENIVDSEDDTSPPPPKIKRIGWIEMRHHRKQVDGLSAGDARIRLKIHGDKSNENNKSDGSSESDGSDESVESDKSDGSVESDKSNGSIKSIESYRSEGSVESYRSYGSFESYGSGGSVESVRSYGSDESGSPPAESDRLTPVQQFSFNDSDSSDEMTRSGAGDKDQLKDSNNITDSSNSSIKSPERNNSDGSNDLRERTMSPPSIINSPESTREPRTPCFSQGDRVFTLRRQMAVHSPSDNILSPCTMKLNRPKNFFRMRQAKASSLFSAEELNEENDNIDEVKDAVIDEAEATMVHRMDSDTDIIPDIAPGELADDEVTKTDDKITDRHEDSDNGDENSDPDDEDSDHNDEDSGHDDESSDDDDEGSDHDDEDSDHDDEGSDHDDEDSDHDDEDSDHDDEDSEHDDVDSDHDDEGSNDGESSDDDETSDDDEGSSD</sequence>
<evidence type="ECO:0000313" key="12">
    <source>
        <dbReference type="Proteomes" id="UP000277928"/>
    </source>
</evidence>
<dbReference type="InterPro" id="IPR046373">
    <property type="entry name" value="Acyl-CoA_Oxase/DH_mid-dom_sf"/>
</dbReference>
<dbReference type="InterPro" id="IPR009100">
    <property type="entry name" value="AcylCoA_DH/oxidase_NM_dom_sf"/>
</dbReference>
<dbReference type="GO" id="GO:0003995">
    <property type="term" value="F:acyl-CoA dehydrogenase activity"/>
    <property type="evidence" value="ECO:0007669"/>
    <property type="project" value="TreeGrafter"/>
</dbReference>
<dbReference type="AlphaFoldDB" id="A0A3P6VAG0"/>
<feature type="compositionally biased region" description="Basic and acidic residues" evidence="8">
    <location>
        <begin position="867"/>
        <end position="883"/>
    </location>
</feature>
<feature type="compositionally biased region" description="Low complexity" evidence="8">
    <location>
        <begin position="786"/>
        <end position="810"/>
    </location>
</feature>
<dbReference type="InterPro" id="IPR013786">
    <property type="entry name" value="AcylCoA_DH/ox_N"/>
</dbReference>
<feature type="region of interest" description="Disordered" evidence="8">
    <location>
        <begin position="982"/>
        <end position="1121"/>
    </location>
</feature>
<feature type="compositionally biased region" description="Polar residues" evidence="8">
    <location>
        <begin position="885"/>
        <end position="894"/>
    </location>
</feature>
<dbReference type="Gene3D" id="2.40.110.10">
    <property type="entry name" value="Butyryl-CoA Dehydrogenase, subunit A, domain 2"/>
    <property type="match status" value="1"/>
</dbReference>
<feature type="region of interest" description="Disordered" evidence="8">
    <location>
        <begin position="730"/>
        <end position="904"/>
    </location>
</feature>
<evidence type="ECO:0000256" key="1">
    <source>
        <dbReference type="ARBA" id="ARBA00001974"/>
    </source>
</evidence>
<keyword evidence="12" id="KW-1185">Reference proteome</keyword>
<dbReference type="Gene3D" id="1.10.540.10">
    <property type="entry name" value="Acyl-CoA dehydrogenase/oxidase, N-terminal domain"/>
    <property type="match status" value="1"/>
</dbReference>